<sequence>MKRNLCKLLAAVMAAAMLLTACGAPAETAAPAEPQQPAASGAADAGTGTDADSAAPAEGGYVLADFKSDKPESEWKLAVVPQWGAAPWWVRGNEGTKRFASETGLNAYEASPSESEVAAQIQVVEDLIAQDVDAICICMIDPAAMEPILKTALDKGIVVISHEASTAQNVLFDLEAFSNEDYGAMMMDLLAESMGEEGTYATMVGNLTKVSHMTWTSAEVARQKEAYPNMQLLNDTNPSMESGDSSDGAYERTKELLTANPDVKGILTSSSLEPVGVGRALEEMGLAGKVKVVGTGMPSDLRTLVENGTVDSICVWDPAAACYSMLQLATKILRGEEIDVNAGVDLGVEGWTEMKPIDGNPKVLAGQGWLTYNKDNIAEGEF</sequence>
<accession>A0A498CRC0</accession>
<evidence type="ECO:0000256" key="1">
    <source>
        <dbReference type="ARBA" id="ARBA00004196"/>
    </source>
</evidence>
<dbReference type="Pfam" id="PF13407">
    <property type="entry name" value="Peripla_BP_4"/>
    <property type="match status" value="1"/>
</dbReference>
<evidence type="ECO:0000313" key="7">
    <source>
        <dbReference type="Proteomes" id="UP000276301"/>
    </source>
</evidence>
<keyword evidence="4" id="KW-0732">Signal</keyword>
<dbReference type="GO" id="GO:0030288">
    <property type="term" value="C:outer membrane-bounded periplasmic space"/>
    <property type="evidence" value="ECO:0007669"/>
    <property type="project" value="TreeGrafter"/>
</dbReference>
<dbReference type="EMBL" id="RCHT01000003">
    <property type="protein sequence ID" value="RLL13526.1"/>
    <property type="molecule type" value="Genomic_DNA"/>
</dbReference>
<name>A0A498CRC0_9FIRM</name>
<dbReference type="Gene3D" id="3.40.50.2300">
    <property type="match status" value="2"/>
</dbReference>
<feature type="chain" id="PRO_5019780832" evidence="4">
    <location>
        <begin position="27"/>
        <end position="382"/>
    </location>
</feature>
<evidence type="ECO:0000313" key="6">
    <source>
        <dbReference type="EMBL" id="RLL13526.1"/>
    </source>
</evidence>
<evidence type="ECO:0000256" key="3">
    <source>
        <dbReference type="SAM" id="MobiDB-lite"/>
    </source>
</evidence>
<evidence type="ECO:0000259" key="5">
    <source>
        <dbReference type="Pfam" id="PF13407"/>
    </source>
</evidence>
<dbReference type="Proteomes" id="UP000276301">
    <property type="component" value="Unassembled WGS sequence"/>
</dbReference>
<dbReference type="InterPro" id="IPR028082">
    <property type="entry name" value="Peripla_BP_I"/>
</dbReference>
<organism evidence="6 7">
    <name type="scientific">Anaerotruncus massiliensis</name>
    <name type="common">ex Liu et al. 2021</name>
    <dbReference type="NCBI Taxonomy" id="2321404"/>
    <lineage>
        <taxon>Bacteria</taxon>
        <taxon>Bacillati</taxon>
        <taxon>Bacillota</taxon>
        <taxon>Clostridia</taxon>
        <taxon>Eubacteriales</taxon>
        <taxon>Oscillospiraceae</taxon>
        <taxon>Anaerotruncus</taxon>
    </lineage>
</organism>
<gene>
    <name evidence="6" type="ORF">D4A47_03380</name>
</gene>
<dbReference type="RefSeq" id="WP_121586157.1">
    <property type="nucleotide sequence ID" value="NZ_RCHT01000003.1"/>
</dbReference>
<comment type="subcellular location">
    <subcellularLocation>
        <location evidence="1">Cell envelope</location>
    </subcellularLocation>
</comment>
<dbReference type="PANTHER" id="PTHR30036:SF7">
    <property type="entry name" value="ABC TRANSPORTER PERIPLASMIC-BINDING PROTEIN YPHF"/>
    <property type="match status" value="1"/>
</dbReference>
<dbReference type="InterPro" id="IPR050555">
    <property type="entry name" value="Bact_Solute-Bind_Prot2"/>
</dbReference>
<evidence type="ECO:0000256" key="2">
    <source>
        <dbReference type="ARBA" id="ARBA00007639"/>
    </source>
</evidence>
<feature type="domain" description="Periplasmic binding protein" evidence="5">
    <location>
        <begin position="78"/>
        <end position="337"/>
    </location>
</feature>
<dbReference type="SUPFAM" id="SSF53822">
    <property type="entry name" value="Periplasmic binding protein-like I"/>
    <property type="match status" value="1"/>
</dbReference>
<feature type="signal peptide" evidence="4">
    <location>
        <begin position="1"/>
        <end position="26"/>
    </location>
</feature>
<comment type="caution">
    <text evidence="6">The sequence shown here is derived from an EMBL/GenBank/DDBJ whole genome shotgun (WGS) entry which is preliminary data.</text>
</comment>
<reference evidence="6 7" key="1">
    <citation type="submission" date="2018-10" db="EMBL/GenBank/DDBJ databases">
        <title>Anaerotruncus faecis sp. nov., isolated from human feces.</title>
        <authorList>
            <person name="Wang Y.-J."/>
        </authorList>
    </citation>
    <scope>NUCLEOTIDE SEQUENCE [LARGE SCALE GENOMIC DNA]</scope>
    <source>
        <strain evidence="6 7">22A2-44</strain>
    </source>
</reference>
<protein>
    <submittedName>
        <fullName evidence="6">Autoinducer 2 ABC transporter substrate-binding protein</fullName>
    </submittedName>
</protein>
<comment type="similarity">
    <text evidence="2">Belongs to the bacterial solute-binding protein 2 family.</text>
</comment>
<keyword evidence="7" id="KW-1185">Reference proteome</keyword>
<proteinExistence type="inferred from homology"/>
<dbReference type="PANTHER" id="PTHR30036">
    <property type="entry name" value="D-XYLOSE-BINDING PERIPLASMIC PROTEIN"/>
    <property type="match status" value="1"/>
</dbReference>
<evidence type="ECO:0000256" key="4">
    <source>
        <dbReference type="SAM" id="SignalP"/>
    </source>
</evidence>
<feature type="region of interest" description="Disordered" evidence="3">
    <location>
        <begin position="30"/>
        <end position="54"/>
    </location>
</feature>
<dbReference type="AlphaFoldDB" id="A0A498CRC0"/>
<dbReference type="GO" id="GO:0030246">
    <property type="term" value="F:carbohydrate binding"/>
    <property type="evidence" value="ECO:0007669"/>
    <property type="project" value="TreeGrafter"/>
</dbReference>
<dbReference type="InterPro" id="IPR025997">
    <property type="entry name" value="SBP_2_dom"/>
</dbReference>
<dbReference type="PROSITE" id="PS51257">
    <property type="entry name" value="PROKAR_LIPOPROTEIN"/>
    <property type="match status" value="1"/>
</dbReference>